<protein>
    <recommendedName>
        <fullName evidence="9">Branched-chain amino acid transport system carrier protein</fullName>
    </recommendedName>
</protein>
<evidence type="ECO:0000256" key="2">
    <source>
        <dbReference type="ARBA" id="ARBA00008540"/>
    </source>
</evidence>
<organism evidence="11 13">
    <name type="scientific">Vibrio anguillarum</name>
    <name type="common">Listonella anguillarum</name>
    <dbReference type="NCBI Taxonomy" id="55601"/>
    <lineage>
        <taxon>Bacteria</taxon>
        <taxon>Pseudomonadati</taxon>
        <taxon>Pseudomonadota</taxon>
        <taxon>Gammaproteobacteria</taxon>
        <taxon>Vibrionales</taxon>
        <taxon>Vibrionaceae</taxon>
        <taxon>Vibrio</taxon>
    </lineage>
</organism>
<reference evidence="11 12" key="1">
    <citation type="journal article" date="2021" name="PeerJ">
        <title>Analysis of 44 Vibrio anguillarum genomes reveals high genetic diversity.</title>
        <authorList>
            <person name="Hansen M.J."/>
            <person name="Dalsgaard I."/>
        </authorList>
    </citation>
    <scope>NUCLEOTIDE SEQUENCE</scope>
    <source>
        <strain evidence="10 12">17-16730-2A</strain>
        <strain evidence="11">850617-1/1</strain>
    </source>
</reference>
<dbReference type="GO" id="GO:0015658">
    <property type="term" value="F:branched-chain amino acid transmembrane transporter activity"/>
    <property type="evidence" value="ECO:0007669"/>
    <property type="project" value="UniProtKB-UniRule"/>
</dbReference>
<gene>
    <name evidence="10" type="ORF">EAY07_21965</name>
    <name evidence="11" type="ORF">ERJ77_26410</name>
</gene>
<accession>A0AAW4BJH4</accession>
<comment type="caution">
    <text evidence="9">Lacks conserved residue(s) required for the propagation of feature annotation.</text>
</comment>
<evidence type="ECO:0000313" key="10">
    <source>
        <dbReference type="EMBL" id="MBF4274619.1"/>
    </source>
</evidence>
<evidence type="ECO:0000256" key="3">
    <source>
        <dbReference type="ARBA" id="ARBA00022448"/>
    </source>
</evidence>
<evidence type="ECO:0000256" key="9">
    <source>
        <dbReference type="RuleBase" id="RU362122"/>
    </source>
</evidence>
<proteinExistence type="inferred from homology"/>
<comment type="subcellular location">
    <subcellularLocation>
        <location evidence="9">Cell inner membrane</location>
        <topology evidence="9">Multi-pass membrane protein</topology>
    </subcellularLocation>
    <subcellularLocation>
        <location evidence="1">Cell membrane</location>
        <topology evidence="1">Multi-pass membrane protein</topology>
    </subcellularLocation>
</comment>
<evidence type="ECO:0000313" key="12">
    <source>
        <dbReference type="Proteomes" id="UP000722957"/>
    </source>
</evidence>
<comment type="caution">
    <text evidence="11">The sequence shown here is derived from an EMBL/GenBank/DDBJ whole genome shotgun (WGS) entry which is preliminary data.</text>
</comment>
<name>A0AAW4BJH4_VIBAN</name>
<dbReference type="EMBL" id="SCLC01001511">
    <property type="protein sequence ID" value="MBF4437951.1"/>
    <property type="molecule type" value="Genomic_DNA"/>
</dbReference>
<evidence type="ECO:0000256" key="7">
    <source>
        <dbReference type="ARBA" id="ARBA00022989"/>
    </source>
</evidence>
<keyword evidence="5 9" id="KW-0812">Transmembrane</keyword>
<dbReference type="GO" id="GO:0006865">
    <property type="term" value="P:amino acid transport"/>
    <property type="evidence" value="ECO:0007669"/>
    <property type="project" value="UniProtKB-KW"/>
</dbReference>
<dbReference type="Pfam" id="PF05525">
    <property type="entry name" value="Branch_AA_trans"/>
    <property type="match status" value="1"/>
</dbReference>
<feature type="non-terminal residue" evidence="11">
    <location>
        <position position="1"/>
    </location>
</feature>
<sequence>AVAYRVVLLIAFLFALIDAAKVAGVDVSAFNMLPLFEVGMGWLLPTLAAMICMFFIATNVQQSVAKNAA</sequence>
<comment type="function">
    <text evidence="9">Component of the transport system for branched-chain amino acids.</text>
</comment>
<evidence type="ECO:0000256" key="1">
    <source>
        <dbReference type="ARBA" id="ARBA00004651"/>
    </source>
</evidence>
<dbReference type="AlphaFoldDB" id="A0AAW4BJH4"/>
<evidence type="ECO:0000256" key="5">
    <source>
        <dbReference type="ARBA" id="ARBA00022692"/>
    </source>
</evidence>
<dbReference type="EMBL" id="RDOM01000420">
    <property type="protein sequence ID" value="MBF4274619.1"/>
    <property type="molecule type" value="Genomic_DNA"/>
</dbReference>
<keyword evidence="8 9" id="KW-0472">Membrane</keyword>
<feature type="transmembrane region" description="Helical" evidence="9">
    <location>
        <begin position="40"/>
        <end position="60"/>
    </location>
</feature>
<evidence type="ECO:0000313" key="11">
    <source>
        <dbReference type="EMBL" id="MBF4437951.1"/>
    </source>
</evidence>
<keyword evidence="6 9" id="KW-0029">Amino-acid transport</keyword>
<dbReference type="Proteomes" id="UP000722957">
    <property type="component" value="Unassembled WGS sequence"/>
</dbReference>
<evidence type="ECO:0000256" key="4">
    <source>
        <dbReference type="ARBA" id="ARBA00022475"/>
    </source>
</evidence>
<keyword evidence="3 9" id="KW-0813">Transport</keyword>
<comment type="similarity">
    <text evidence="2 9">Belongs to the branched chain amino acid transporter family.</text>
</comment>
<evidence type="ECO:0000256" key="8">
    <source>
        <dbReference type="ARBA" id="ARBA00023136"/>
    </source>
</evidence>
<dbReference type="InterPro" id="IPR004685">
    <property type="entry name" value="Brnchd-chn_aa_trnsp_Livcs"/>
</dbReference>
<evidence type="ECO:0000256" key="6">
    <source>
        <dbReference type="ARBA" id="ARBA00022970"/>
    </source>
</evidence>
<evidence type="ECO:0000313" key="13">
    <source>
        <dbReference type="Proteomes" id="UP000786185"/>
    </source>
</evidence>
<dbReference type="GO" id="GO:0005886">
    <property type="term" value="C:plasma membrane"/>
    <property type="evidence" value="ECO:0007669"/>
    <property type="project" value="UniProtKB-SubCell"/>
</dbReference>
<keyword evidence="7 9" id="KW-1133">Transmembrane helix</keyword>
<dbReference type="RefSeq" id="WP_194555194.1">
    <property type="nucleotide sequence ID" value="NZ_PUIE01001093.1"/>
</dbReference>
<dbReference type="Proteomes" id="UP000786185">
    <property type="component" value="Unassembled WGS sequence"/>
</dbReference>
<keyword evidence="4" id="KW-1003">Cell membrane</keyword>